<dbReference type="PANTHER" id="PTHR14340">
    <property type="entry name" value="MICROFIBRIL-ASSOCIATED GLYCOPROTEIN 3"/>
    <property type="match status" value="1"/>
</dbReference>
<dbReference type="SMART" id="SM00409">
    <property type="entry name" value="IG"/>
    <property type="match status" value="1"/>
</dbReference>
<dbReference type="Proteomes" id="UP000694393">
    <property type="component" value="Unplaced"/>
</dbReference>
<dbReference type="InterPro" id="IPR003598">
    <property type="entry name" value="Ig_sub2"/>
</dbReference>
<evidence type="ECO:0000313" key="4">
    <source>
        <dbReference type="Ensembl" id="ENSPCEP00000002122.1"/>
    </source>
</evidence>
<proteinExistence type="predicted"/>
<dbReference type="PANTHER" id="PTHR14340:SF17">
    <property type="entry name" value="IG-LIKE DOMAIN-CONTAINING PROTEIN"/>
    <property type="match status" value="1"/>
</dbReference>
<feature type="domain" description="Ig-like" evidence="3">
    <location>
        <begin position="17"/>
        <end position="104"/>
    </location>
</feature>
<dbReference type="SUPFAM" id="SSF48726">
    <property type="entry name" value="Immunoglobulin"/>
    <property type="match status" value="2"/>
</dbReference>
<dbReference type="SMART" id="SM00408">
    <property type="entry name" value="IGc2"/>
    <property type="match status" value="1"/>
</dbReference>
<dbReference type="InterPro" id="IPR013783">
    <property type="entry name" value="Ig-like_fold"/>
</dbReference>
<dbReference type="Gene3D" id="2.60.40.10">
    <property type="entry name" value="Immunoglobulins"/>
    <property type="match status" value="2"/>
</dbReference>
<sequence>GDSGRSSRFGIHCDRHPRAKNEMSQEAAPGSTVRLKSTLKGTPPLTIKWFKGDSELETGGACYIMTEALASYLELYAVKPSDSGVYMCKVTNVAGSVASVITVKGLCQISPAPIPFSHLLKHRITIEESLISMQVFRFDASDVGEYQCRVTNAVGSCVCSSEVTLKGWYPSGKDVPLATLDSSALQLKFTKPLFSR</sequence>
<accession>A0A8C8R9X3</accession>
<dbReference type="FunFam" id="2.60.40.10:FF:000022">
    <property type="entry name" value="Cardiac titin"/>
    <property type="match status" value="1"/>
</dbReference>
<dbReference type="InterPro" id="IPR003599">
    <property type="entry name" value="Ig_sub"/>
</dbReference>
<dbReference type="PROSITE" id="PS50835">
    <property type="entry name" value="IG_LIKE"/>
    <property type="match status" value="1"/>
</dbReference>
<dbReference type="Ensembl" id="ENSPCET00000002199.1">
    <property type="protein sequence ID" value="ENSPCEP00000002122.1"/>
    <property type="gene ID" value="ENSPCEG00000001746.1"/>
</dbReference>
<keyword evidence="5" id="KW-1185">Reference proteome</keyword>
<feature type="compositionally biased region" description="Basic and acidic residues" evidence="2">
    <location>
        <begin position="11"/>
        <end position="23"/>
    </location>
</feature>
<evidence type="ECO:0000313" key="5">
    <source>
        <dbReference type="Proteomes" id="UP000694393"/>
    </source>
</evidence>
<dbReference type="InterPro" id="IPR013098">
    <property type="entry name" value="Ig_I-set"/>
</dbReference>
<reference evidence="4" key="2">
    <citation type="submission" date="2025-09" db="UniProtKB">
        <authorList>
            <consortium name="Ensembl"/>
        </authorList>
    </citation>
    <scope>IDENTIFICATION</scope>
</reference>
<evidence type="ECO:0000256" key="2">
    <source>
        <dbReference type="SAM" id="MobiDB-lite"/>
    </source>
</evidence>
<evidence type="ECO:0000256" key="1">
    <source>
        <dbReference type="ARBA" id="ARBA00023319"/>
    </source>
</evidence>
<dbReference type="Pfam" id="PF07679">
    <property type="entry name" value="I-set"/>
    <property type="match status" value="1"/>
</dbReference>
<feature type="region of interest" description="Disordered" evidence="2">
    <location>
        <begin position="1"/>
        <end position="35"/>
    </location>
</feature>
<dbReference type="InterPro" id="IPR007110">
    <property type="entry name" value="Ig-like_dom"/>
</dbReference>
<dbReference type="AlphaFoldDB" id="A0A8C8R9X3"/>
<evidence type="ECO:0000259" key="3">
    <source>
        <dbReference type="PROSITE" id="PS50835"/>
    </source>
</evidence>
<protein>
    <recommendedName>
        <fullName evidence="3">Ig-like domain-containing protein</fullName>
    </recommendedName>
</protein>
<organism evidence="4 5">
    <name type="scientific">Pelusios castaneus</name>
    <name type="common">West African mud turtle</name>
    <dbReference type="NCBI Taxonomy" id="367368"/>
    <lineage>
        <taxon>Eukaryota</taxon>
        <taxon>Metazoa</taxon>
        <taxon>Chordata</taxon>
        <taxon>Craniata</taxon>
        <taxon>Vertebrata</taxon>
        <taxon>Euteleostomi</taxon>
        <taxon>Archelosauria</taxon>
        <taxon>Testudinata</taxon>
        <taxon>Testudines</taxon>
        <taxon>Pleurodira</taxon>
        <taxon>Pelomedusidae</taxon>
        <taxon>Pelusios</taxon>
    </lineage>
</organism>
<dbReference type="InterPro" id="IPR036179">
    <property type="entry name" value="Ig-like_dom_sf"/>
</dbReference>
<reference evidence="4" key="1">
    <citation type="submission" date="2025-08" db="UniProtKB">
        <authorList>
            <consortium name="Ensembl"/>
        </authorList>
    </citation>
    <scope>IDENTIFICATION</scope>
</reference>
<keyword evidence="1" id="KW-0393">Immunoglobulin domain</keyword>
<name>A0A8C8R9X3_9SAUR</name>